<feature type="compositionally biased region" description="Polar residues" evidence="4">
    <location>
        <begin position="691"/>
        <end position="703"/>
    </location>
</feature>
<feature type="compositionally biased region" description="Basic residues" evidence="4">
    <location>
        <begin position="981"/>
        <end position="992"/>
    </location>
</feature>
<dbReference type="InterPro" id="IPR031802">
    <property type="entry name" value="FAM193_C"/>
</dbReference>
<feature type="region of interest" description="Disordered" evidence="4">
    <location>
        <begin position="750"/>
        <end position="778"/>
    </location>
</feature>
<dbReference type="PANTHER" id="PTHR15109:SF4">
    <property type="entry name" value="FAM193 C-TERMINAL DOMAIN-CONTAINING PROTEIN"/>
    <property type="match status" value="1"/>
</dbReference>
<feature type="compositionally biased region" description="Basic and acidic residues" evidence="4">
    <location>
        <begin position="858"/>
        <end position="882"/>
    </location>
</feature>
<dbReference type="OrthoDB" id="10044608at2759"/>
<reference evidence="6" key="1">
    <citation type="submission" date="2023-01" db="EMBL/GenBank/DDBJ databases">
        <title>Genome assembly of the deep-sea coral Lophelia pertusa.</title>
        <authorList>
            <person name="Herrera S."/>
            <person name="Cordes E."/>
        </authorList>
    </citation>
    <scope>NUCLEOTIDE SEQUENCE</scope>
    <source>
        <strain evidence="6">USNM1676648</strain>
        <tissue evidence="6">Polyp</tissue>
    </source>
</reference>
<evidence type="ECO:0000256" key="1">
    <source>
        <dbReference type="ARBA" id="ARBA00009689"/>
    </source>
</evidence>
<feature type="compositionally biased region" description="Basic and acidic residues" evidence="4">
    <location>
        <begin position="966"/>
        <end position="978"/>
    </location>
</feature>
<feature type="compositionally biased region" description="Low complexity" evidence="4">
    <location>
        <begin position="93"/>
        <end position="106"/>
    </location>
</feature>
<feature type="region of interest" description="Disordered" evidence="4">
    <location>
        <begin position="547"/>
        <end position="568"/>
    </location>
</feature>
<feature type="region of interest" description="Disordered" evidence="4">
    <location>
        <begin position="87"/>
        <end position="106"/>
    </location>
</feature>
<feature type="region of interest" description="Disordered" evidence="4">
    <location>
        <begin position="1"/>
        <end position="38"/>
    </location>
</feature>
<feature type="domain" description="FAM193 C-terminal" evidence="5">
    <location>
        <begin position="996"/>
        <end position="1043"/>
    </location>
</feature>
<feature type="compositionally biased region" description="Acidic residues" evidence="4">
    <location>
        <begin position="620"/>
        <end position="653"/>
    </location>
</feature>
<comment type="caution">
    <text evidence="6">The sequence shown here is derived from an EMBL/GenBank/DDBJ whole genome shotgun (WGS) entry which is preliminary data.</text>
</comment>
<accession>A0A9W9YCJ1</accession>
<feature type="compositionally biased region" description="Basic residues" evidence="4">
    <location>
        <begin position="883"/>
        <end position="895"/>
    </location>
</feature>
<keyword evidence="2" id="KW-0597">Phosphoprotein</keyword>
<dbReference type="InterPro" id="IPR029717">
    <property type="entry name" value="FAM193"/>
</dbReference>
<organism evidence="6 7">
    <name type="scientific">Desmophyllum pertusum</name>
    <dbReference type="NCBI Taxonomy" id="174260"/>
    <lineage>
        <taxon>Eukaryota</taxon>
        <taxon>Metazoa</taxon>
        <taxon>Cnidaria</taxon>
        <taxon>Anthozoa</taxon>
        <taxon>Hexacorallia</taxon>
        <taxon>Scleractinia</taxon>
        <taxon>Caryophylliina</taxon>
        <taxon>Caryophylliidae</taxon>
        <taxon>Desmophyllum</taxon>
    </lineage>
</organism>
<feature type="compositionally biased region" description="Polar residues" evidence="4">
    <location>
        <begin position="915"/>
        <end position="924"/>
    </location>
</feature>
<evidence type="ECO:0000313" key="6">
    <source>
        <dbReference type="EMBL" id="KAJ7333649.1"/>
    </source>
</evidence>
<dbReference type="EMBL" id="MU827786">
    <property type="protein sequence ID" value="KAJ7333649.1"/>
    <property type="molecule type" value="Genomic_DNA"/>
</dbReference>
<feature type="compositionally biased region" description="Basic and acidic residues" evidence="4">
    <location>
        <begin position="942"/>
        <end position="954"/>
    </location>
</feature>
<feature type="region of interest" description="Disordered" evidence="4">
    <location>
        <begin position="618"/>
        <end position="709"/>
    </location>
</feature>
<keyword evidence="3" id="KW-0175">Coiled coil</keyword>
<gene>
    <name evidence="6" type="ORF">OS493_017193</name>
</gene>
<evidence type="ECO:0000256" key="3">
    <source>
        <dbReference type="ARBA" id="ARBA00023054"/>
    </source>
</evidence>
<proteinExistence type="inferred from homology"/>
<comment type="similarity">
    <text evidence="1">Belongs to the FAM193 family.</text>
</comment>
<evidence type="ECO:0000256" key="4">
    <source>
        <dbReference type="SAM" id="MobiDB-lite"/>
    </source>
</evidence>
<dbReference type="Proteomes" id="UP001163046">
    <property type="component" value="Unassembled WGS sequence"/>
</dbReference>
<dbReference type="Pfam" id="PF15914">
    <property type="entry name" value="FAM193_C"/>
    <property type="match status" value="1"/>
</dbReference>
<keyword evidence="7" id="KW-1185">Reference proteome</keyword>
<feature type="compositionally biased region" description="Basic and acidic residues" evidence="4">
    <location>
        <begin position="817"/>
        <end position="834"/>
    </location>
</feature>
<feature type="region of interest" description="Disordered" evidence="4">
    <location>
        <begin position="792"/>
        <end position="998"/>
    </location>
</feature>
<feature type="compositionally biased region" description="Low complexity" evidence="4">
    <location>
        <begin position="654"/>
        <end position="665"/>
    </location>
</feature>
<evidence type="ECO:0000256" key="2">
    <source>
        <dbReference type="ARBA" id="ARBA00022553"/>
    </source>
</evidence>
<evidence type="ECO:0000259" key="5">
    <source>
        <dbReference type="Pfam" id="PF15914"/>
    </source>
</evidence>
<name>A0A9W9YCJ1_9CNID</name>
<evidence type="ECO:0000313" key="7">
    <source>
        <dbReference type="Proteomes" id="UP001163046"/>
    </source>
</evidence>
<dbReference type="AlphaFoldDB" id="A0A9W9YCJ1"/>
<dbReference type="PANTHER" id="PTHR15109">
    <property type="entry name" value="AGAP004327-PA"/>
    <property type="match status" value="1"/>
</dbReference>
<protein>
    <recommendedName>
        <fullName evidence="5">FAM193 C-terminal domain-containing protein</fullName>
    </recommendedName>
</protein>
<sequence>MSCDEKNNKRRKKRSKQSSETNSHVPKSVENPEGGQTAHTCLDSEVTLTKLLNNTPKAEIPSKAGTPYIDGERCLLCHKERYERSKKGELLKSTTQASSSNGSSVSQAPLWVCPDCRRNIEEEERRAAMEPSIPDQDLMKPSLNLTLSITTKPCEQQAKCSCQNCNRSSVKQDVIADVAKEKERQQLRCCWSEVRNIVRCIYREAGTSLADEEETVKNSLDENRLKVKVEKLLKSDSAQLFEKLEIQAREYVREVKVRLVKYLTSCPLSPNHAKEFFTMLLDEYQALSKAFDILRPFFSKLDFDHLRDLWQSSWLITQLRLGAVARENFHQDTFPNLLHRYLNFTDDLTEIEFSWKESERAFKLYKEKQAKLREKSGIAKVEWEDDTTGVEWKNRIGQVLKKPVQQKCQCGHCNAPSSPLNSPLPMLPPFKTATSHTKVCNHSSAGPTQNTTPGKVQWTNPVPNFNPHLLVCNDLHGIPPKLLPPPLMNGLGNPCHCPACSGTTGYREGTKNTEQPPSGKMADCHCSKCPFHGTKDQETRLKAENKNFTSHPSPAVHAPPPNNNHIHSNHLHPHHIMPPPPTSLHCSLEGPPQDLHGFLLDSSLRHINYNGYHNNLDGCTEMDDEENSLSDSNSDYDDEDDEDDDDDDDDDDASSCSPRRTSQSSDIDGLGLDVPPGSPSSVRSSGDGSSCDTPPVNQCTSSTEDGRTDRGKYCDCCYCEFFGHAAPPVAPTSHNYTEMRDRLRLRLNKRQPNQPVQEKEKQTKPQPKPASALPVVDHRSVDDLLTFINGQKMEEESLGTKSKESKAQKRARQKQKKAAEKAKQTPDTQTDDKVAPPSPSSCCEKLNGIHQNGTGDVLRNRQLSEERRKHEIPTTKEHENGKPAHRRKVVEHKHKQAEVDLPLVPDGKSHKKQIHANQDVTMSRQALRVECNGKENNFGTRRKAEEKSEKKRQESVSPEPAPVCNNKDEGQEKADKNSRLLQKKQERKKKKKISLDDVFLPREDIETDKLTQMDEAERELEEFKRFCMNLTPVERTERIPVNVNLKGLLSGKKNGSS</sequence>
<feature type="compositionally biased region" description="Low complexity" evidence="4">
    <location>
        <begin position="673"/>
        <end position="690"/>
    </location>
</feature>